<evidence type="ECO:0000313" key="1">
    <source>
        <dbReference type="EMBL" id="GBP55780.1"/>
    </source>
</evidence>
<keyword evidence="2" id="KW-1185">Reference proteome</keyword>
<proteinExistence type="predicted"/>
<name>A0A4C1WY33_EUMVA</name>
<gene>
    <name evidence="1" type="ORF">EVAR_50195_1</name>
</gene>
<reference evidence="1 2" key="1">
    <citation type="journal article" date="2019" name="Commun. Biol.">
        <title>The bagworm genome reveals a unique fibroin gene that provides high tensile strength.</title>
        <authorList>
            <person name="Kono N."/>
            <person name="Nakamura H."/>
            <person name="Ohtoshi R."/>
            <person name="Tomita M."/>
            <person name="Numata K."/>
            <person name="Arakawa K."/>
        </authorList>
    </citation>
    <scope>NUCLEOTIDE SEQUENCE [LARGE SCALE GENOMIC DNA]</scope>
</reference>
<dbReference type="AlphaFoldDB" id="A0A4C1WY33"/>
<sequence length="110" mass="13181">MIETDERVIYQQIWTRYGVIGISQVHKTLFSIDRYLIIGPKPKNCRDNWCRGMMQRFADGESNDVHEIDTCYESWIYCYDSGTKRQPTQRVFPFEELPTKIKRGRNVKKR</sequence>
<dbReference type="EMBL" id="BGZK01000678">
    <property type="protein sequence ID" value="GBP55780.1"/>
    <property type="molecule type" value="Genomic_DNA"/>
</dbReference>
<evidence type="ECO:0008006" key="3">
    <source>
        <dbReference type="Google" id="ProtNLM"/>
    </source>
</evidence>
<organism evidence="1 2">
    <name type="scientific">Eumeta variegata</name>
    <name type="common">Bagworm moth</name>
    <name type="synonym">Eumeta japonica</name>
    <dbReference type="NCBI Taxonomy" id="151549"/>
    <lineage>
        <taxon>Eukaryota</taxon>
        <taxon>Metazoa</taxon>
        <taxon>Ecdysozoa</taxon>
        <taxon>Arthropoda</taxon>
        <taxon>Hexapoda</taxon>
        <taxon>Insecta</taxon>
        <taxon>Pterygota</taxon>
        <taxon>Neoptera</taxon>
        <taxon>Endopterygota</taxon>
        <taxon>Lepidoptera</taxon>
        <taxon>Glossata</taxon>
        <taxon>Ditrysia</taxon>
        <taxon>Tineoidea</taxon>
        <taxon>Psychidae</taxon>
        <taxon>Oiketicinae</taxon>
        <taxon>Eumeta</taxon>
    </lineage>
</organism>
<dbReference type="OrthoDB" id="10017160at2759"/>
<comment type="caution">
    <text evidence="1">The sequence shown here is derived from an EMBL/GenBank/DDBJ whole genome shotgun (WGS) entry which is preliminary data.</text>
</comment>
<dbReference type="Proteomes" id="UP000299102">
    <property type="component" value="Unassembled WGS sequence"/>
</dbReference>
<evidence type="ECO:0000313" key="2">
    <source>
        <dbReference type="Proteomes" id="UP000299102"/>
    </source>
</evidence>
<protein>
    <recommendedName>
        <fullName evidence="3">Mariner Mos1 transposase</fullName>
    </recommendedName>
</protein>
<accession>A0A4C1WY33</accession>